<comment type="caution">
    <text evidence="2">The sequence shown here is derived from an EMBL/GenBank/DDBJ whole genome shotgun (WGS) entry which is preliminary data.</text>
</comment>
<dbReference type="EMBL" id="JAATIP010000036">
    <property type="protein sequence ID" value="KAF4388073.1"/>
    <property type="molecule type" value="Genomic_DNA"/>
</dbReference>
<dbReference type="AlphaFoldDB" id="A0A7J6GYT4"/>
<evidence type="ECO:0000256" key="1">
    <source>
        <dbReference type="SAM" id="Phobius"/>
    </source>
</evidence>
<organism evidence="2 3">
    <name type="scientific">Cannabis sativa</name>
    <name type="common">Hemp</name>
    <name type="synonym">Marijuana</name>
    <dbReference type="NCBI Taxonomy" id="3483"/>
    <lineage>
        <taxon>Eukaryota</taxon>
        <taxon>Viridiplantae</taxon>
        <taxon>Streptophyta</taxon>
        <taxon>Embryophyta</taxon>
        <taxon>Tracheophyta</taxon>
        <taxon>Spermatophyta</taxon>
        <taxon>Magnoliopsida</taxon>
        <taxon>eudicotyledons</taxon>
        <taxon>Gunneridae</taxon>
        <taxon>Pentapetalae</taxon>
        <taxon>rosids</taxon>
        <taxon>fabids</taxon>
        <taxon>Rosales</taxon>
        <taxon>Cannabaceae</taxon>
        <taxon>Cannabis</taxon>
    </lineage>
</organism>
<evidence type="ECO:0000313" key="2">
    <source>
        <dbReference type="EMBL" id="KAF4388073.1"/>
    </source>
</evidence>
<proteinExistence type="predicted"/>
<keyword evidence="1" id="KW-1133">Transmembrane helix</keyword>
<evidence type="ECO:0000313" key="3">
    <source>
        <dbReference type="Proteomes" id="UP000525078"/>
    </source>
</evidence>
<dbReference type="Proteomes" id="UP000525078">
    <property type="component" value="Unassembled WGS sequence"/>
</dbReference>
<keyword evidence="1" id="KW-0812">Transmembrane</keyword>
<protein>
    <submittedName>
        <fullName evidence="2">Uncharacterized protein</fullName>
    </submittedName>
</protein>
<feature type="transmembrane region" description="Helical" evidence="1">
    <location>
        <begin position="26"/>
        <end position="46"/>
    </location>
</feature>
<sequence length="81" mass="9057">MLGRLGLLQYMLTKGKGIGTPDNMEIMSVLMGGFLTELIFSFVLNLDRAKGIPQHNQCLMAAVACELPFGLKRQHSVEYWI</sequence>
<keyword evidence="1" id="KW-0472">Membrane</keyword>
<gene>
    <name evidence="2" type="ORF">F8388_014756</name>
</gene>
<name>A0A7J6GYT4_CANSA</name>
<accession>A0A7J6GYT4</accession>
<reference evidence="2 3" key="1">
    <citation type="journal article" date="2020" name="bioRxiv">
        <title>Sequence and annotation of 42 cannabis genomes reveals extensive copy number variation in cannabinoid synthesis and pathogen resistance genes.</title>
        <authorList>
            <person name="Mckernan K.J."/>
            <person name="Helbert Y."/>
            <person name="Kane L.T."/>
            <person name="Ebling H."/>
            <person name="Zhang L."/>
            <person name="Liu B."/>
            <person name="Eaton Z."/>
            <person name="Mclaughlin S."/>
            <person name="Kingan S."/>
            <person name="Baybayan P."/>
            <person name="Concepcion G."/>
            <person name="Jordan M."/>
            <person name="Riva A."/>
            <person name="Barbazuk W."/>
            <person name="Harkins T."/>
        </authorList>
    </citation>
    <scope>NUCLEOTIDE SEQUENCE [LARGE SCALE GENOMIC DNA]</scope>
    <source>
        <strain evidence="3">cv. Jamaican Lion 4</strain>
        <tissue evidence="2">Leaf</tissue>
    </source>
</reference>